<name>A0A0C2MHG2_THEKT</name>
<protein>
    <recommendedName>
        <fullName evidence="7">Gamma-soluble NSF attachment protein</fullName>
    </recommendedName>
    <alternativeName>
        <fullName evidence="8">N-ethylmaleimide-sensitive factor attachment protein gamma</fullName>
    </alternativeName>
</protein>
<sequence>MKTKVKHVMTKGATYAYDEAAEMVLHSSMAKHLVLQCYEFSLCCFVNFDCEISKSEYLNGFYLFIEMDDFDGAEQYLDKVIKNIEKRTNRLEIVSDFYNKVINIYEEKVEKDLSNQFINKYKFKHAQYLFVVEEYDKVSHLLQEVIKKNRKSNCDQKLTESSCVYACLVAILTDGPDAQGQIDNICNLWSDFEECKQYSVVNSIVESLQNNDIGGLEKAVKSLSIDKDKVAMFNARVMDLIET</sequence>
<dbReference type="GO" id="GO:0005483">
    <property type="term" value="F:soluble NSF attachment protein activity"/>
    <property type="evidence" value="ECO:0007669"/>
    <property type="project" value="TreeGrafter"/>
</dbReference>
<comment type="caution">
    <text evidence="9">The sequence shown here is derived from an EMBL/GenBank/DDBJ whole genome shotgun (WGS) entry which is preliminary data.</text>
</comment>
<keyword evidence="3" id="KW-0813">Transport</keyword>
<evidence type="ECO:0000256" key="1">
    <source>
        <dbReference type="ARBA" id="ARBA00004170"/>
    </source>
</evidence>
<comment type="similarity">
    <text evidence="2">Belongs to the SNAP family.</text>
</comment>
<evidence type="ECO:0000256" key="8">
    <source>
        <dbReference type="ARBA" id="ARBA00042485"/>
    </source>
</evidence>
<gene>
    <name evidence="9" type="ORF">RF11_16034</name>
</gene>
<evidence type="ECO:0000256" key="5">
    <source>
        <dbReference type="ARBA" id="ARBA00022927"/>
    </source>
</evidence>
<evidence type="ECO:0000256" key="7">
    <source>
        <dbReference type="ARBA" id="ARBA00040047"/>
    </source>
</evidence>
<dbReference type="GO" id="GO:0031201">
    <property type="term" value="C:SNARE complex"/>
    <property type="evidence" value="ECO:0007669"/>
    <property type="project" value="TreeGrafter"/>
</dbReference>
<organism evidence="9 10">
    <name type="scientific">Thelohanellus kitauei</name>
    <name type="common">Myxosporean</name>
    <dbReference type="NCBI Taxonomy" id="669202"/>
    <lineage>
        <taxon>Eukaryota</taxon>
        <taxon>Metazoa</taxon>
        <taxon>Cnidaria</taxon>
        <taxon>Myxozoa</taxon>
        <taxon>Myxosporea</taxon>
        <taxon>Bivalvulida</taxon>
        <taxon>Platysporina</taxon>
        <taxon>Myxobolidae</taxon>
        <taxon>Thelohanellus</taxon>
    </lineage>
</organism>
<keyword evidence="4" id="KW-0931">ER-Golgi transport</keyword>
<dbReference type="Proteomes" id="UP000031668">
    <property type="component" value="Unassembled WGS sequence"/>
</dbReference>
<evidence type="ECO:0000256" key="3">
    <source>
        <dbReference type="ARBA" id="ARBA00022448"/>
    </source>
</evidence>
<keyword evidence="6" id="KW-0472">Membrane</keyword>
<dbReference type="InterPro" id="IPR011990">
    <property type="entry name" value="TPR-like_helical_dom_sf"/>
</dbReference>
<keyword evidence="5" id="KW-0653">Protein transport</keyword>
<dbReference type="GO" id="GO:0019905">
    <property type="term" value="F:syntaxin binding"/>
    <property type="evidence" value="ECO:0007669"/>
    <property type="project" value="TreeGrafter"/>
</dbReference>
<evidence type="ECO:0000256" key="4">
    <source>
        <dbReference type="ARBA" id="ARBA00022892"/>
    </source>
</evidence>
<dbReference type="Pfam" id="PF14938">
    <property type="entry name" value="SNAP"/>
    <property type="match status" value="1"/>
</dbReference>
<evidence type="ECO:0000313" key="10">
    <source>
        <dbReference type="Proteomes" id="UP000031668"/>
    </source>
</evidence>
<dbReference type="AlphaFoldDB" id="A0A0C2MHG2"/>
<reference evidence="9 10" key="1">
    <citation type="journal article" date="2014" name="Genome Biol. Evol.">
        <title>The genome of the myxosporean Thelohanellus kitauei shows adaptations to nutrient acquisition within its fish host.</title>
        <authorList>
            <person name="Yang Y."/>
            <person name="Xiong J."/>
            <person name="Zhou Z."/>
            <person name="Huo F."/>
            <person name="Miao W."/>
            <person name="Ran C."/>
            <person name="Liu Y."/>
            <person name="Zhang J."/>
            <person name="Feng J."/>
            <person name="Wang M."/>
            <person name="Wang M."/>
            <person name="Wang L."/>
            <person name="Yao B."/>
        </authorList>
    </citation>
    <scope>NUCLEOTIDE SEQUENCE [LARGE SCALE GENOMIC DNA]</scope>
    <source>
        <strain evidence="9">Wuqing</strain>
    </source>
</reference>
<proteinExistence type="inferred from homology"/>
<dbReference type="EMBL" id="JWZT01003512">
    <property type="protein sequence ID" value="KII66571.1"/>
    <property type="molecule type" value="Genomic_DNA"/>
</dbReference>
<dbReference type="SUPFAM" id="SSF48452">
    <property type="entry name" value="TPR-like"/>
    <property type="match status" value="1"/>
</dbReference>
<evidence type="ECO:0000256" key="2">
    <source>
        <dbReference type="ARBA" id="ARBA00010050"/>
    </source>
</evidence>
<dbReference type="InterPro" id="IPR000744">
    <property type="entry name" value="NSF_attach"/>
</dbReference>
<dbReference type="PANTHER" id="PTHR13768">
    <property type="entry name" value="SOLUBLE NSF ATTACHMENT PROTEIN SNAP"/>
    <property type="match status" value="1"/>
</dbReference>
<dbReference type="GO" id="GO:0016192">
    <property type="term" value="P:vesicle-mediated transport"/>
    <property type="evidence" value="ECO:0007669"/>
    <property type="project" value="UniProtKB-KW"/>
</dbReference>
<dbReference type="OrthoDB" id="9984275at2759"/>
<dbReference type="GO" id="GO:0006886">
    <property type="term" value="P:intracellular protein transport"/>
    <property type="evidence" value="ECO:0007669"/>
    <property type="project" value="InterPro"/>
</dbReference>
<evidence type="ECO:0000313" key="9">
    <source>
        <dbReference type="EMBL" id="KII66571.1"/>
    </source>
</evidence>
<evidence type="ECO:0000256" key="6">
    <source>
        <dbReference type="ARBA" id="ARBA00023136"/>
    </source>
</evidence>
<dbReference type="GO" id="GO:0005774">
    <property type="term" value="C:vacuolar membrane"/>
    <property type="evidence" value="ECO:0007669"/>
    <property type="project" value="TreeGrafter"/>
</dbReference>
<comment type="subcellular location">
    <subcellularLocation>
        <location evidence="1">Membrane</location>
        <topology evidence="1">Peripheral membrane protein</topology>
    </subcellularLocation>
</comment>
<dbReference type="PANTHER" id="PTHR13768:SF2">
    <property type="entry name" value="GAMMA-SOLUBLE NSF ATTACHMENT PROTEIN"/>
    <property type="match status" value="1"/>
</dbReference>
<dbReference type="Gene3D" id="1.25.40.10">
    <property type="entry name" value="Tetratricopeptide repeat domain"/>
    <property type="match status" value="1"/>
</dbReference>
<keyword evidence="10" id="KW-1185">Reference proteome</keyword>
<accession>A0A0C2MHG2</accession>